<organism evidence="2 3">
    <name type="scientific">Mesorhizobium neociceri</name>
    <dbReference type="NCBI Taxonomy" id="1307853"/>
    <lineage>
        <taxon>Bacteria</taxon>
        <taxon>Pseudomonadati</taxon>
        <taxon>Pseudomonadota</taxon>
        <taxon>Alphaproteobacteria</taxon>
        <taxon>Hyphomicrobiales</taxon>
        <taxon>Phyllobacteriaceae</taxon>
        <taxon>Mesorhizobium</taxon>
    </lineage>
</organism>
<evidence type="ECO:0000313" key="3">
    <source>
        <dbReference type="Proteomes" id="UP000558284"/>
    </source>
</evidence>
<evidence type="ECO:0000313" key="2">
    <source>
        <dbReference type="EMBL" id="MBA1145121.1"/>
    </source>
</evidence>
<accession>A0A838BGV8</accession>
<dbReference type="Proteomes" id="UP000558284">
    <property type="component" value="Unassembled WGS sequence"/>
</dbReference>
<gene>
    <name evidence="2" type="ORF">H0241_33650</name>
</gene>
<name>A0A838BGV8_9HYPH</name>
<keyword evidence="1" id="KW-0732">Signal</keyword>
<proteinExistence type="predicted"/>
<reference evidence="2 3" key="1">
    <citation type="submission" date="2020-07" db="EMBL/GenBank/DDBJ databases">
        <title>Definition of the novel symbiovar canariense within Mesorhizobium novociceri, a new species of genus Mesorhizobium nodulating Cicer canariense in the Caldera de Taburiente National Park (La Palma, Canary Islands).</title>
        <authorList>
            <person name="Leon-Barrios M."/>
            <person name="Perez-Yepez J."/>
            <person name="Flores-Felix J.D."/>
            <person name="Ramirez-Baena M.H."/>
            <person name="Pulido-Suarez L."/>
            <person name="Igual J.M."/>
            <person name="Velazquez E."/>
            <person name="Peix A."/>
        </authorList>
    </citation>
    <scope>NUCLEOTIDE SEQUENCE [LARGE SCALE GENOMIC DNA]</scope>
    <source>
        <strain evidence="2 3">CCANP35</strain>
    </source>
</reference>
<protein>
    <submittedName>
        <fullName evidence="2">Uncharacterized protein</fullName>
    </submittedName>
</protein>
<evidence type="ECO:0000256" key="1">
    <source>
        <dbReference type="SAM" id="SignalP"/>
    </source>
</evidence>
<feature type="signal peptide" evidence="1">
    <location>
        <begin position="1"/>
        <end position="23"/>
    </location>
</feature>
<dbReference type="AlphaFoldDB" id="A0A838BGV8"/>
<feature type="chain" id="PRO_5032699676" evidence="1">
    <location>
        <begin position="24"/>
        <end position="91"/>
    </location>
</feature>
<dbReference type="EMBL" id="JACDTY010000034">
    <property type="protein sequence ID" value="MBA1145121.1"/>
    <property type="molecule type" value="Genomic_DNA"/>
</dbReference>
<comment type="caution">
    <text evidence="2">The sequence shown here is derived from an EMBL/GenBank/DDBJ whole genome shotgun (WGS) entry which is preliminary data.</text>
</comment>
<keyword evidence="3" id="KW-1185">Reference proteome</keyword>
<sequence>MHVKAVCLGATLALSIFGGQALAGALKEPNTMKPFYTDASMKTMKPLEEFKAVFFGMPAEKQAQMKGECAGEVEQPFTAFCANVNTLGGHN</sequence>
<dbReference type="RefSeq" id="WP_181062026.1">
    <property type="nucleotide sequence ID" value="NZ_JACDTY010000034.1"/>
</dbReference>